<evidence type="ECO:0000256" key="7">
    <source>
        <dbReference type="ARBA" id="ARBA00023277"/>
    </source>
</evidence>
<keyword evidence="3" id="KW-0597">Phosphoprotein</keyword>
<keyword evidence="6" id="KW-0413">Isomerase</keyword>
<dbReference type="SUPFAM" id="SSF56784">
    <property type="entry name" value="HAD-like"/>
    <property type="match status" value="1"/>
</dbReference>
<dbReference type="PANTHER" id="PTHR46193:SF18">
    <property type="entry name" value="HEXITOL PHOSPHATASE B"/>
    <property type="match status" value="1"/>
</dbReference>
<organism evidence="11 12">
    <name type="scientific">Tessaracoccus antarcticus</name>
    <dbReference type="NCBI Taxonomy" id="2479848"/>
    <lineage>
        <taxon>Bacteria</taxon>
        <taxon>Bacillati</taxon>
        <taxon>Actinomycetota</taxon>
        <taxon>Actinomycetes</taxon>
        <taxon>Propionibacteriales</taxon>
        <taxon>Propionibacteriaceae</taxon>
        <taxon>Tessaracoccus</taxon>
    </lineage>
</organism>
<name>A0A3M0FXR8_9ACTN</name>
<comment type="similarity">
    <text evidence="2">Belongs to the HAD-like hydrolase superfamily. CbbY/CbbZ/Gph/YieH family.</text>
</comment>
<dbReference type="InterPro" id="IPR051600">
    <property type="entry name" value="Beta-PGM-like"/>
</dbReference>
<dbReference type="RefSeq" id="WP_121902694.1">
    <property type="nucleotide sequence ID" value="NZ_REFW01000006.1"/>
</dbReference>
<dbReference type="OrthoDB" id="9797743at2"/>
<dbReference type="InterPro" id="IPR006439">
    <property type="entry name" value="HAD-SF_hydro_IA"/>
</dbReference>
<dbReference type="Proteomes" id="UP000275256">
    <property type="component" value="Unassembled WGS sequence"/>
</dbReference>
<evidence type="ECO:0000313" key="12">
    <source>
        <dbReference type="Proteomes" id="UP000275256"/>
    </source>
</evidence>
<accession>A0A3M0FXR8</accession>
<keyword evidence="7" id="KW-0119">Carbohydrate metabolism</keyword>
<evidence type="ECO:0000256" key="3">
    <source>
        <dbReference type="ARBA" id="ARBA00022553"/>
    </source>
</evidence>
<dbReference type="GO" id="GO:0046872">
    <property type="term" value="F:metal ion binding"/>
    <property type="evidence" value="ECO:0007669"/>
    <property type="project" value="UniProtKB-KW"/>
</dbReference>
<evidence type="ECO:0000256" key="2">
    <source>
        <dbReference type="ARBA" id="ARBA00006171"/>
    </source>
</evidence>
<sequence length="238" mass="25093">MDLTSYRAWLFDLDGVITPTAEIHMLAWADMFNDFLTSRGLEDPYTDADYFTHVDGKPRYDGVRDFLASRGISVPEGTPGDDPAQETVCGLGNRKNDAFNTIIERDGVAPYPGSVALLDRLRDVGARLAVVSSSKNAPQVLAAAGLADRFELVVDGTVARDQGLPGKPAPDTYEYAADSLGVAHEQSVVIEDAISGVAAGAAGAFGLVVGVNRGVGEPALTRAGADVVVSDLMELVRP</sequence>
<evidence type="ECO:0000313" key="11">
    <source>
        <dbReference type="EMBL" id="RMB57491.1"/>
    </source>
</evidence>
<keyword evidence="12" id="KW-1185">Reference proteome</keyword>
<comment type="catalytic activity">
    <reaction evidence="8">
        <text>beta-D-glucose 1-phosphate = beta-D-glucose 6-phosphate</text>
        <dbReference type="Rhea" id="RHEA:20113"/>
        <dbReference type="ChEBI" id="CHEBI:57684"/>
        <dbReference type="ChEBI" id="CHEBI:58247"/>
        <dbReference type="EC" id="5.4.2.6"/>
    </reaction>
</comment>
<keyword evidence="4" id="KW-0479">Metal-binding</keyword>
<keyword evidence="11" id="KW-0378">Hydrolase</keyword>
<dbReference type="InterPro" id="IPR023198">
    <property type="entry name" value="PGP-like_dom2"/>
</dbReference>
<dbReference type="Gene3D" id="1.10.150.240">
    <property type="entry name" value="Putative phosphatase, domain 2"/>
    <property type="match status" value="1"/>
</dbReference>
<gene>
    <name evidence="11" type="ORF">EAX62_15765</name>
</gene>
<proteinExistence type="inferred from homology"/>
<dbReference type="InterPro" id="IPR036412">
    <property type="entry name" value="HAD-like_sf"/>
</dbReference>
<comment type="cofactor">
    <cofactor evidence="1">
        <name>Mg(2+)</name>
        <dbReference type="ChEBI" id="CHEBI:18420"/>
    </cofactor>
</comment>
<dbReference type="PRINTS" id="PR00413">
    <property type="entry name" value="HADHALOGNASE"/>
</dbReference>
<dbReference type="EMBL" id="REFW01000006">
    <property type="protein sequence ID" value="RMB57491.1"/>
    <property type="molecule type" value="Genomic_DNA"/>
</dbReference>
<evidence type="ECO:0000256" key="6">
    <source>
        <dbReference type="ARBA" id="ARBA00023235"/>
    </source>
</evidence>
<dbReference type="InterPro" id="IPR023214">
    <property type="entry name" value="HAD_sf"/>
</dbReference>
<comment type="caution">
    <text evidence="11">The sequence shown here is derived from an EMBL/GenBank/DDBJ whole genome shotgun (WGS) entry which is preliminary data.</text>
</comment>
<dbReference type="EC" id="5.4.2.6" evidence="9"/>
<evidence type="ECO:0000256" key="5">
    <source>
        <dbReference type="ARBA" id="ARBA00022842"/>
    </source>
</evidence>
<dbReference type="SFLD" id="SFLDS00003">
    <property type="entry name" value="Haloacid_Dehalogenase"/>
    <property type="match status" value="1"/>
</dbReference>
<dbReference type="GO" id="GO:0008801">
    <property type="term" value="F:beta-phosphoglucomutase activity"/>
    <property type="evidence" value="ECO:0007669"/>
    <property type="project" value="UniProtKB-EC"/>
</dbReference>
<dbReference type="InterPro" id="IPR010976">
    <property type="entry name" value="B-phosphoglucomutase_hydrolase"/>
</dbReference>
<dbReference type="PANTHER" id="PTHR46193">
    <property type="entry name" value="6-PHOSPHOGLUCONATE PHOSPHATASE"/>
    <property type="match status" value="1"/>
</dbReference>
<dbReference type="AlphaFoldDB" id="A0A3M0FXR8"/>
<dbReference type="GO" id="GO:0016787">
    <property type="term" value="F:hydrolase activity"/>
    <property type="evidence" value="ECO:0007669"/>
    <property type="project" value="UniProtKB-KW"/>
</dbReference>
<dbReference type="NCBIfam" id="TIGR01509">
    <property type="entry name" value="HAD-SF-IA-v3"/>
    <property type="match status" value="1"/>
</dbReference>
<dbReference type="NCBIfam" id="TIGR02009">
    <property type="entry name" value="PGMB-YQAB-SF"/>
    <property type="match status" value="1"/>
</dbReference>
<evidence type="ECO:0000256" key="10">
    <source>
        <dbReference type="ARBA" id="ARBA00044991"/>
    </source>
</evidence>
<dbReference type="Gene3D" id="3.40.50.1000">
    <property type="entry name" value="HAD superfamily/HAD-like"/>
    <property type="match status" value="1"/>
</dbReference>
<evidence type="ECO:0000256" key="1">
    <source>
        <dbReference type="ARBA" id="ARBA00001946"/>
    </source>
</evidence>
<evidence type="ECO:0000256" key="4">
    <source>
        <dbReference type="ARBA" id="ARBA00022723"/>
    </source>
</evidence>
<dbReference type="SFLD" id="SFLDG01129">
    <property type="entry name" value="C1.5:_HAD__Beta-PGM__Phosphata"/>
    <property type="match status" value="1"/>
</dbReference>
<dbReference type="Pfam" id="PF00702">
    <property type="entry name" value="Hydrolase"/>
    <property type="match status" value="1"/>
</dbReference>
<protein>
    <recommendedName>
        <fullName evidence="10">Beta-phosphoglucomutase</fullName>
        <ecNumber evidence="9">5.4.2.6</ecNumber>
    </recommendedName>
</protein>
<keyword evidence="5" id="KW-0460">Magnesium</keyword>
<reference evidence="11 12" key="1">
    <citation type="submission" date="2018-10" db="EMBL/GenBank/DDBJ databases">
        <title>Tessaracoccus antarcticuss sp. nov., isolated from sediment.</title>
        <authorList>
            <person name="Zhou L.Y."/>
            <person name="Du Z.J."/>
        </authorList>
    </citation>
    <scope>NUCLEOTIDE SEQUENCE [LARGE SCALE GENOMIC DNA]</scope>
    <source>
        <strain evidence="11 12">JDX10</strain>
    </source>
</reference>
<evidence type="ECO:0000256" key="8">
    <source>
        <dbReference type="ARBA" id="ARBA00044926"/>
    </source>
</evidence>
<evidence type="ECO:0000256" key="9">
    <source>
        <dbReference type="ARBA" id="ARBA00044968"/>
    </source>
</evidence>